<dbReference type="GeneID" id="90541969"/>
<dbReference type="InterPro" id="IPR036961">
    <property type="entry name" value="Kinesin_motor_dom_sf"/>
</dbReference>
<feature type="coiled-coil region" evidence="2">
    <location>
        <begin position="397"/>
        <end position="424"/>
    </location>
</feature>
<dbReference type="KEGG" id="vnx:VNE69_07213"/>
<evidence type="ECO:0000313" key="4">
    <source>
        <dbReference type="EMBL" id="WUR04147.1"/>
    </source>
</evidence>
<accession>A0AAX4JDW1</accession>
<proteinExistence type="inferred from homology"/>
<dbReference type="PANTHER" id="PTHR24115:SF545">
    <property type="entry name" value="KINESIN-LIKE PROTEIN KIP2"/>
    <property type="match status" value="1"/>
</dbReference>
<dbReference type="Gene3D" id="3.40.850.10">
    <property type="entry name" value="Kinesin motor domain"/>
    <property type="match status" value="1"/>
</dbReference>
<sequence length="450" mass="52820">MSDKIEVHIRINPMKTNRVWKHTQNRLIRLYEDKEILYDNFINILYKENNYEVYKKCIKQKIKSDSNCTIFAYGQTGSGKTYTMLGDKSNGMILLSLQDLLLDYLLQVSYIEIYNEKIFDLSTGKELKIYNVNNKTVINDLTLTNIKDMKDAKEFIDKCEVNRRYGSTEYNNRSSRSHTIFQIKYKKDDIEIIINLIDLAGSEKASLNVNRRAEGAFINKSLLALCTVVNNLKNNKYLGFRDSKLTRLLQNSLDGNTNIVALCAISPSDDCIEETISTLNFGARLSNLDLKKIVTKQEIKIPEEIKIADKIEDNDSNDVEKPEVKDLKEKIKANSNNIEKNEKQKMKQKQDINIEKQEMKHQPKISERMNMEEMKEFIIKKQEIKENFIVEDVKPFKELENKKIKLYEDRIETLEKMIINMFKKCPNKNMKDIFILEKHMFNLKLKKIEK</sequence>
<dbReference type="RefSeq" id="XP_065330292.1">
    <property type="nucleotide sequence ID" value="XM_065474220.1"/>
</dbReference>
<dbReference type="GO" id="GO:0005524">
    <property type="term" value="F:ATP binding"/>
    <property type="evidence" value="ECO:0007669"/>
    <property type="project" value="UniProtKB-UniRule"/>
</dbReference>
<organism evidence="4 5">
    <name type="scientific">Vairimorpha necatrix</name>
    <dbReference type="NCBI Taxonomy" id="6039"/>
    <lineage>
        <taxon>Eukaryota</taxon>
        <taxon>Fungi</taxon>
        <taxon>Fungi incertae sedis</taxon>
        <taxon>Microsporidia</taxon>
        <taxon>Nosematidae</taxon>
        <taxon>Vairimorpha</taxon>
    </lineage>
</organism>
<keyword evidence="5" id="KW-1185">Reference proteome</keyword>
<dbReference type="Pfam" id="PF00225">
    <property type="entry name" value="Kinesin"/>
    <property type="match status" value="1"/>
</dbReference>
<keyword evidence="2" id="KW-0175">Coiled coil</keyword>
<dbReference type="PRINTS" id="PR00380">
    <property type="entry name" value="KINESINHEAVY"/>
</dbReference>
<name>A0AAX4JDW1_9MICR</name>
<comment type="similarity">
    <text evidence="1">Belongs to the TRAFAC class myosin-kinesin ATPase superfamily. Kinesin family.</text>
</comment>
<feature type="binding site" evidence="1">
    <location>
        <begin position="74"/>
        <end position="81"/>
    </location>
    <ligand>
        <name>ATP</name>
        <dbReference type="ChEBI" id="CHEBI:30616"/>
    </ligand>
</feature>
<dbReference type="PANTHER" id="PTHR24115">
    <property type="entry name" value="KINESIN-RELATED"/>
    <property type="match status" value="1"/>
</dbReference>
<reference evidence="4" key="1">
    <citation type="journal article" date="2024" name="BMC Genomics">
        <title>Functional annotation of a divergent genome using sequence and structure-based similarity.</title>
        <authorList>
            <person name="Svedberg D."/>
            <person name="Winiger R.R."/>
            <person name="Berg A."/>
            <person name="Sharma H."/>
            <person name="Tellgren-Roth C."/>
            <person name="Debrunner-Vossbrinck B.A."/>
            <person name="Vossbrinck C.R."/>
            <person name="Barandun J."/>
        </authorList>
    </citation>
    <scope>NUCLEOTIDE SEQUENCE</scope>
    <source>
        <strain evidence="4">Illinois isolate</strain>
    </source>
</reference>
<evidence type="ECO:0000259" key="3">
    <source>
        <dbReference type="PROSITE" id="PS50067"/>
    </source>
</evidence>
<dbReference type="GO" id="GO:0008017">
    <property type="term" value="F:microtubule binding"/>
    <property type="evidence" value="ECO:0007669"/>
    <property type="project" value="InterPro"/>
</dbReference>
<dbReference type="GO" id="GO:0016887">
    <property type="term" value="F:ATP hydrolysis activity"/>
    <property type="evidence" value="ECO:0007669"/>
    <property type="project" value="TreeGrafter"/>
</dbReference>
<protein>
    <submittedName>
        <fullName evidence="4">Kinesin-like protein</fullName>
    </submittedName>
</protein>
<dbReference type="GO" id="GO:0005874">
    <property type="term" value="C:microtubule"/>
    <property type="evidence" value="ECO:0007669"/>
    <property type="project" value="TreeGrafter"/>
</dbReference>
<dbReference type="InterPro" id="IPR001752">
    <property type="entry name" value="Kinesin_motor_dom"/>
</dbReference>
<feature type="domain" description="Kinesin motor" evidence="3">
    <location>
        <begin position="4"/>
        <end position="288"/>
    </location>
</feature>
<dbReference type="SMART" id="SM00129">
    <property type="entry name" value="KISc"/>
    <property type="match status" value="1"/>
</dbReference>
<keyword evidence="1" id="KW-0505">Motor protein</keyword>
<dbReference type="GO" id="GO:0007018">
    <property type="term" value="P:microtubule-based movement"/>
    <property type="evidence" value="ECO:0007669"/>
    <property type="project" value="InterPro"/>
</dbReference>
<dbReference type="GO" id="GO:0003777">
    <property type="term" value="F:microtubule motor activity"/>
    <property type="evidence" value="ECO:0007669"/>
    <property type="project" value="InterPro"/>
</dbReference>
<dbReference type="InterPro" id="IPR027417">
    <property type="entry name" value="P-loop_NTPase"/>
</dbReference>
<gene>
    <name evidence="4" type="ORF">VNE69_07213</name>
</gene>
<evidence type="ECO:0000256" key="1">
    <source>
        <dbReference type="PROSITE-ProRule" id="PRU00283"/>
    </source>
</evidence>
<keyword evidence="1" id="KW-0067">ATP-binding</keyword>
<dbReference type="GO" id="GO:0005871">
    <property type="term" value="C:kinesin complex"/>
    <property type="evidence" value="ECO:0007669"/>
    <property type="project" value="TreeGrafter"/>
</dbReference>
<dbReference type="AlphaFoldDB" id="A0AAX4JDW1"/>
<keyword evidence="1" id="KW-0547">Nucleotide-binding</keyword>
<dbReference type="InterPro" id="IPR027640">
    <property type="entry name" value="Kinesin-like_fam"/>
</dbReference>
<feature type="coiled-coil region" evidence="2">
    <location>
        <begin position="324"/>
        <end position="358"/>
    </location>
</feature>
<dbReference type="SUPFAM" id="SSF52540">
    <property type="entry name" value="P-loop containing nucleoside triphosphate hydrolases"/>
    <property type="match status" value="1"/>
</dbReference>
<evidence type="ECO:0000313" key="5">
    <source>
        <dbReference type="Proteomes" id="UP001334084"/>
    </source>
</evidence>
<dbReference type="PROSITE" id="PS50067">
    <property type="entry name" value="KINESIN_MOTOR_2"/>
    <property type="match status" value="1"/>
</dbReference>
<dbReference type="Proteomes" id="UP001334084">
    <property type="component" value="Chromosome 7"/>
</dbReference>
<evidence type="ECO:0000256" key="2">
    <source>
        <dbReference type="SAM" id="Coils"/>
    </source>
</evidence>
<dbReference type="EMBL" id="CP142732">
    <property type="protein sequence ID" value="WUR04147.1"/>
    <property type="molecule type" value="Genomic_DNA"/>
</dbReference>